<gene>
    <name evidence="1" type="ORF">GX50_00910</name>
</gene>
<dbReference type="STRING" id="73230.A0A2B7ZQF0"/>
<accession>A0A2B7ZQF0</accession>
<comment type="caution">
    <text evidence="1">The sequence shown here is derived from an EMBL/GenBank/DDBJ whole genome shotgun (WGS) entry which is preliminary data.</text>
</comment>
<sequence>MFGRKCLVRRTLQSSIPFEGGKVIGDAIPPFEHWVIESKFTEGEKALYDKRTPPLHRGLLIRQRDTGNICWNIKKYRHVALITTWSWFHHVHSSIEARHMVKAVKKAHDK</sequence>
<dbReference type="AlphaFoldDB" id="A0A2B7ZQF0"/>
<name>A0A2B7ZQF0_9EURO</name>
<dbReference type="Proteomes" id="UP000226031">
    <property type="component" value="Unassembled WGS sequence"/>
</dbReference>
<protein>
    <submittedName>
        <fullName evidence="1">Uncharacterized protein</fullName>
    </submittedName>
</protein>
<proteinExistence type="predicted"/>
<dbReference type="VEuPathDB" id="FungiDB:EMCG_07130"/>
<reference evidence="1 2" key="1">
    <citation type="submission" date="2017-10" db="EMBL/GenBank/DDBJ databases">
        <title>Comparative genomics in systemic dimorphic fungi from Ajellomycetaceae.</title>
        <authorList>
            <person name="Munoz J.F."/>
            <person name="Mcewen J.G."/>
            <person name="Clay O.K."/>
            <person name="Cuomo C.A."/>
        </authorList>
    </citation>
    <scope>NUCLEOTIDE SEQUENCE [LARGE SCALE GENOMIC DNA]</scope>
    <source>
        <strain evidence="1 2">UAMH4076</strain>
    </source>
</reference>
<evidence type="ECO:0000313" key="1">
    <source>
        <dbReference type="EMBL" id="PGH36226.1"/>
    </source>
</evidence>
<organism evidence="1 2">
    <name type="scientific">[Emmonsia] crescens</name>
    <dbReference type="NCBI Taxonomy" id="73230"/>
    <lineage>
        <taxon>Eukaryota</taxon>
        <taxon>Fungi</taxon>
        <taxon>Dikarya</taxon>
        <taxon>Ascomycota</taxon>
        <taxon>Pezizomycotina</taxon>
        <taxon>Eurotiomycetes</taxon>
        <taxon>Eurotiomycetidae</taxon>
        <taxon>Onygenales</taxon>
        <taxon>Ajellomycetaceae</taxon>
        <taxon>Emergomyces</taxon>
    </lineage>
</organism>
<keyword evidence="2" id="KW-1185">Reference proteome</keyword>
<evidence type="ECO:0000313" key="2">
    <source>
        <dbReference type="Proteomes" id="UP000226031"/>
    </source>
</evidence>
<dbReference type="EMBL" id="PDND01000010">
    <property type="protein sequence ID" value="PGH36226.1"/>
    <property type="molecule type" value="Genomic_DNA"/>
</dbReference>